<dbReference type="GO" id="GO:0016020">
    <property type="term" value="C:membrane"/>
    <property type="evidence" value="ECO:0007669"/>
    <property type="project" value="UniProtKB-SubCell"/>
</dbReference>
<sequence length="392" mass="44042">MKHFLMLLSCFTLVLLTGCWDELPIDERGFVIGSAIDMADKKEDGTYDITLTSQFVIPGNLSNPGQDGGGDKFAFKNISATGQSSFQISREMLGLTNWIPNYEHLKILIVSSEVASEPDLFSSVVDSFIRDHEMRRGIKVMISQGDAKDVLGIQTETEQLPSRFINKIMDNNVKSLELIEPVRIGMLHRYLLNKDSYALPLLTLSENNVSYKDVAVFDGKSDHQVGTLTDDDIKGLRLIKGNITNGELLFYIDGQLMIYEINTARSSIKINAKNQDNIKISISIDTEGSIAEMFGSRSLLDQAYINKIEKQIKEKMEKIVTNTVENAQQELEVDFFGFSTILRQKHYDDWKEIENDWDHGDKLFSQSTVDVSANAIVRTIGASDKAKDKGME</sequence>
<dbReference type="InterPro" id="IPR008844">
    <property type="entry name" value="Spore_GerAC-like"/>
</dbReference>
<evidence type="ECO:0000259" key="9">
    <source>
        <dbReference type="Pfam" id="PF25198"/>
    </source>
</evidence>
<evidence type="ECO:0000256" key="2">
    <source>
        <dbReference type="ARBA" id="ARBA00007886"/>
    </source>
</evidence>
<dbReference type="PROSITE" id="PS51257">
    <property type="entry name" value="PROKAR_LIPOPROTEIN"/>
    <property type="match status" value="1"/>
</dbReference>
<comment type="subcellular location">
    <subcellularLocation>
        <location evidence="1">Membrane</location>
        <topology evidence="1">Lipid-anchor</topology>
    </subcellularLocation>
</comment>
<evidence type="ECO:0000256" key="6">
    <source>
        <dbReference type="ARBA" id="ARBA00023139"/>
    </source>
</evidence>
<keyword evidence="5" id="KW-0472">Membrane</keyword>
<evidence type="ECO:0000256" key="7">
    <source>
        <dbReference type="ARBA" id="ARBA00023288"/>
    </source>
</evidence>
<organism evidence="10 11">
    <name type="scientific">Gracilibacillus salitolerans</name>
    <dbReference type="NCBI Taxonomy" id="2663022"/>
    <lineage>
        <taxon>Bacteria</taxon>
        <taxon>Bacillati</taxon>
        <taxon>Bacillota</taxon>
        <taxon>Bacilli</taxon>
        <taxon>Bacillales</taxon>
        <taxon>Bacillaceae</taxon>
        <taxon>Gracilibacillus</taxon>
    </lineage>
</organism>
<evidence type="ECO:0000313" key="10">
    <source>
        <dbReference type="EMBL" id="QGH33184.1"/>
    </source>
</evidence>
<keyword evidence="4" id="KW-0732">Signal</keyword>
<gene>
    <name evidence="10" type="ORF">GI584_03650</name>
</gene>
<keyword evidence="3" id="KW-0309">Germination</keyword>
<dbReference type="Gene3D" id="3.30.300.210">
    <property type="entry name" value="Nutrient germinant receptor protein C, domain 3"/>
    <property type="match status" value="1"/>
</dbReference>
<feature type="domain" description="Spore germination GerAC-like C-terminal" evidence="8">
    <location>
        <begin position="213"/>
        <end position="381"/>
    </location>
</feature>
<evidence type="ECO:0000259" key="8">
    <source>
        <dbReference type="Pfam" id="PF05504"/>
    </source>
</evidence>
<accession>A0A5Q2TEI8</accession>
<dbReference type="PANTHER" id="PTHR35789:SF1">
    <property type="entry name" value="SPORE GERMINATION PROTEIN B3"/>
    <property type="match status" value="1"/>
</dbReference>
<dbReference type="Pfam" id="PF25198">
    <property type="entry name" value="Spore_GerAC_N"/>
    <property type="match status" value="1"/>
</dbReference>
<dbReference type="PANTHER" id="PTHR35789">
    <property type="entry name" value="SPORE GERMINATION PROTEIN B3"/>
    <property type="match status" value="1"/>
</dbReference>
<dbReference type="AlphaFoldDB" id="A0A5Q2TEI8"/>
<dbReference type="EMBL" id="CP045915">
    <property type="protein sequence ID" value="QGH33184.1"/>
    <property type="molecule type" value="Genomic_DNA"/>
</dbReference>
<comment type="similarity">
    <text evidence="2">Belongs to the GerABKC lipoprotein family.</text>
</comment>
<name>A0A5Q2TEI8_9BACI</name>
<dbReference type="GO" id="GO:0009847">
    <property type="term" value="P:spore germination"/>
    <property type="evidence" value="ECO:0007669"/>
    <property type="project" value="InterPro"/>
</dbReference>
<dbReference type="NCBIfam" id="TIGR02887">
    <property type="entry name" value="spore_ger_x_C"/>
    <property type="match status" value="1"/>
</dbReference>
<keyword evidence="6" id="KW-0564">Palmitate</keyword>
<proteinExistence type="inferred from homology"/>
<reference evidence="10 11" key="1">
    <citation type="submission" date="2019-11" db="EMBL/GenBank/DDBJ databases">
        <title>Gracilibacillus salitolerans sp. nov., a moderate halophile isolated from a saline soil in northwest China.</title>
        <authorList>
            <person name="Gan L."/>
        </authorList>
    </citation>
    <scope>NUCLEOTIDE SEQUENCE [LARGE SCALE GENOMIC DNA]</scope>
    <source>
        <strain evidence="10 11">SCU50</strain>
    </source>
</reference>
<keyword evidence="11" id="KW-1185">Reference proteome</keyword>
<keyword evidence="7" id="KW-0449">Lipoprotein</keyword>
<dbReference type="Pfam" id="PF05504">
    <property type="entry name" value="Spore_GerAC"/>
    <property type="match status" value="1"/>
</dbReference>
<evidence type="ECO:0000256" key="4">
    <source>
        <dbReference type="ARBA" id="ARBA00022729"/>
    </source>
</evidence>
<dbReference type="InterPro" id="IPR038501">
    <property type="entry name" value="Spore_GerAC_C_sf"/>
</dbReference>
<protein>
    <submittedName>
        <fullName evidence="10">Ger(X)C family spore germination protein</fullName>
    </submittedName>
</protein>
<feature type="domain" description="Spore germination protein N-terminal" evidence="9">
    <location>
        <begin position="22"/>
        <end position="203"/>
    </location>
</feature>
<evidence type="ECO:0000313" key="11">
    <source>
        <dbReference type="Proteomes" id="UP000339690"/>
    </source>
</evidence>
<evidence type="ECO:0000256" key="1">
    <source>
        <dbReference type="ARBA" id="ARBA00004635"/>
    </source>
</evidence>
<evidence type="ECO:0000256" key="3">
    <source>
        <dbReference type="ARBA" id="ARBA00022544"/>
    </source>
</evidence>
<dbReference type="InterPro" id="IPR057336">
    <property type="entry name" value="GerAC_N"/>
</dbReference>
<dbReference type="RefSeq" id="WP_153790268.1">
    <property type="nucleotide sequence ID" value="NZ_CP045915.1"/>
</dbReference>
<dbReference type="Proteomes" id="UP000339690">
    <property type="component" value="Chromosome"/>
</dbReference>
<dbReference type="KEGG" id="grc:GI584_03650"/>
<evidence type="ECO:0000256" key="5">
    <source>
        <dbReference type="ARBA" id="ARBA00023136"/>
    </source>
</evidence>
<dbReference type="InterPro" id="IPR046953">
    <property type="entry name" value="Spore_GerAC-like_C"/>
</dbReference>